<dbReference type="Pfam" id="PF24755">
    <property type="entry name" value="SpoVR_C"/>
    <property type="match status" value="1"/>
</dbReference>
<feature type="region of interest" description="Disordered" evidence="1">
    <location>
        <begin position="177"/>
        <end position="228"/>
    </location>
</feature>
<dbReference type="AlphaFoldDB" id="A0A5C5YL29"/>
<name>A0A5C5YL29_9BACT</name>
<dbReference type="InterPro" id="IPR056174">
    <property type="entry name" value="SpoVR_N"/>
</dbReference>
<keyword evidence="5" id="KW-1185">Reference proteome</keyword>
<feature type="compositionally biased region" description="Basic and acidic residues" evidence="1">
    <location>
        <begin position="210"/>
        <end position="228"/>
    </location>
</feature>
<dbReference type="Proteomes" id="UP000318478">
    <property type="component" value="Unassembled WGS sequence"/>
</dbReference>
<protein>
    <submittedName>
        <fullName evidence="4">SpoVR family protein</fullName>
    </submittedName>
</protein>
<accession>A0A5C5YL29</accession>
<comment type="caution">
    <text evidence="4">The sequence shown here is derived from an EMBL/GenBank/DDBJ whole genome shotgun (WGS) entry which is preliminary data.</text>
</comment>
<organism evidence="4 5">
    <name type="scientific">Posidoniimonas polymericola</name>
    <dbReference type="NCBI Taxonomy" id="2528002"/>
    <lineage>
        <taxon>Bacteria</taxon>
        <taxon>Pseudomonadati</taxon>
        <taxon>Planctomycetota</taxon>
        <taxon>Planctomycetia</taxon>
        <taxon>Pirellulales</taxon>
        <taxon>Lacipirellulaceae</taxon>
        <taxon>Posidoniimonas</taxon>
    </lineage>
</organism>
<dbReference type="Pfam" id="PF04293">
    <property type="entry name" value="SpoVR"/>
    <property type="match status" value="1"/>
</dbReference>
<evidence type="ECO:0000259" key="3">
    <source>
        <dbReference type="Pfam" id="PF24755"/>
    </source>
</evidence>
<sequence length="504" mass="58344">MPISEIAPLPAELQEWQEKIEKLAAGHGLDFFPTIFEMVPADRLNEIAAKGGFPVRYPHWRFGMEYEKLGKGYHYGLQKIYELVINNDPCYAYLMASNELVDQKLVMAHVYGHCDFFKCNAWFGHTNRKMMDQMANHGARIRRYMDEVGVEPVEEFIDACLSIEDLIDIHSPFIKRRADRHDPGERKDAPPKPARFQSSEYLDPFVNPKAELRRDDTEDTPKPHKIPEHPERDVMLFLLERAPLNAWQADVLSIIRDEAYYFAPQGQTKIMNEGWASYWHSKMMTTQIASAAEIVQFADHHSGTVASSGGSLNPYKLGIELFRDIEDRWNRGAYGKEYEECDDHAERQDWDRQLGGGRDKIFEVRRVHNDLTFIDSFLTLDFVREHKLFKFGYNPGTEYYEIETRAFPQVKSQLLVNLTNLGRPHISVVDGNYKNRGELYLEHAYTGVELQMNYAQDTLQNLHRLWTRPVHIATVIDEVETIVSFDGKSVTVDQGDEVESEEDD</sequence>
<dbReference type="InterPro" id="IPR057008">
    <property type="entry name" value="SpoVR-like_C"/>
</dbReference>
<evidence type="ECO:0000313" key="5">
    <source>
        <dbReference type="Proteomes" id="UP000318478"/>
    </source>
</evidence>
<reference evidence="4 5" key="1">
    <citation type="submission" date="2019-02" db="EMBL/GenBank/DDBJ databases">
        <title>Deep-cultivation of Planctomycetes and their phenomic and genomic characterization uncovers novel biology.</title>
        <authorList>
            <person name="Wiegand S."/>
            <person name="Jogler M."/>
            <person name="Boedeker C."/>
            <person name="Pinto D."/>
            <person name="Vollmers J."/>
            <person name="Rivas-Marin E."/>
            <person name="Kohn T."/>
            <person name="Peeters S.H."/>
            <person name="Heuer A."/>
            <person name="Rast P."/>
            <person name="Oberbeckmann S."/>
            <person name="Bunk B."/>
            <person name="Jeske O."/>
            <person name="Meyerdierks A."/>
            <person name="Storesund J.E."/>
            <person name="Kallscheuer N."/>
            <person name="Luecker S."/>
            <person name="Lage O.M."/>
            <person name="Pohl T."/>
            <person name="Merkel B.J."/>
            <person name="Hornburger P."/>
            <person name="Mueller R.-W."/>
            <person name="Bruemmer F."/>
            <person name="Labrenz M."/>
            <person name="Spormann A.M."/>
            <person name="Op Den Camp H."/>
            <person name="Overmann J."/>
            <person name="Amann R."/>
            <person name="Jetten M.S.M."/>
            <person name="Mascher T."/>
            <person name="Medema M.H."/>
            <person name="Devos D.P."/>
            <person name="Kaster A.-K."/>
            <person name="Ovreas L."/>
            <person name="Rohde M."/>
            <person name="Galperin M.Y."/>
            <person name="Jogler C."/>
        </authorList>
    </citation>
    <scope>NUCLEOTIDE SEQUENCE [LARGE SCALE GENOMIC DNA]</scope>
    <source>
        <strain evidence="4 5">Pla123a</strain>
    </source>
</reference>
<proteinExistence type="predicted"/>
<dbReference type="EMBL" id="SJPO01000007">
    <property type="protein sequence ID" value="TWT75561.1"/>
    <property type="molecule type" value="Genomic_DNA"/>
</dbReference>
<feature type="compositionally biased region" description="Basic and acidic residues" evidence="1">
    <location>
        <begin position="179"/>
        <end position="190"/>
    </location>
</feature>
<dbReference type="PANTHER" id="PTHR30029:SF2">
    <property type="entry name" value="STAGE V SPORULATION PROTEIN R"/>
    <property type="match status" value="1"/>
</dbReference>
<dbReference type="PANTHER" id="PTHR30029">
    <property type="entry name" value="STAGE V SPORULATION PROTEIN R"/>
    <property type="match status" value="1"/>
</dbReference>
<evidence type="ECO:0000313" key="4">
    <source>
        <dbReference type="EMBL" id="TWT75561.1"/>
    </source>
</evidence>
<feature type="domain" description="SpoVR-like C-terminal" evidence="3">
    <location>
        <begin position="424"/>
        <end position="475"/>
    </location>
</feature>
<gene>
    <name evidence="4" type="ORF">Pla123a_30710</name>
</gene>
<dbReference type="InterPro" id="IPR007390">
    <property type="entry name" value="Spore_V_R"/>
</dbReference>
<dbReference type="OrthoDB" id="9784270at2"/>
<feature type="domain" description="SpoVR protein-like N-terminal" evidence="2">
    <location>
        <begin position="11"/>
        <end position="421"/>
    </location>
</feature>
<dbReference type="RefSeq" id="WP_146588434.1">
    <property type="nucleotide sequence ID" value="NZ_SJPO01000007.1"/>
</dbReference>
<evidence type="ECO:0000259" key="2">
    <source>
        <dbReference type="Pfam" id="PF04293"/>
    </source>
</evidence>
<evidence type="ECO:0000256" key="1">
    <source>
        <dbReference type="SAM" id="MobiDB-lite"/>
    </source>
</evidence>